<gene>
    <name evidence="1" type="ORF">Q4T40_10135</name>
</gene>
<evidence type="ECO:0000313" key="1">
    <source>
        <dbReference type="EMBL" id="MDT8901600.1"/>
    </source>
</evidence>
<comment type="caution">
    <text evidence="1">The sequence shown here is derived from an EMBL/GenBank/DDBJ whole genome shotgun (WGS) entry which is preliminary data.</text>
</comment>
<reference evidence="1 2" key="1">
    <citation type="submission" date="2023-07" db="EMBL/GenBank/DDBJ databases">
        <title>The novel representative of Negativicutes class, Anaeroselena agilis gen. nov. sp. nov.</title>
        <authorList>
            <person name="Prokofeva M.I."/>
            <person name="Elcheninov A.G."/>
            <person name="Klyukina A."/>
            <person name="Kublanov I.V."/>
            <person name="Frolov E.N."/>
            <person name="Podosokorskaya O.A."/>
        </authorList>
    </citation>
    <scope>NUCLEOTIDE SEQUENCE [LARGE SCALE GENOMIC DNA]</scope>
    <source>
        <strain evidence="1 2">4137-cl</strain>
    </source>
</reference>
<accession>A0ABU3NYT1</accession>
<proteinExistence type="predicted"/>
<sequence length="44" mass="5132">MGLYLPLKCKFHYGFPVYILLPLLARWFTDNIFAAAERDKAGRD</sequence>
<protein>
    <submittedName>
        <fullName evidence="1">Uncharacterized protein</fullName>
    </submittedName>
</protein>
<dbReference type="RefSeq" id="WP_413780107.1">
    <property type="nucleotide sequence ID" value="NZ_JAUOZS010000001.1"/>
</dbReference>
<evidence type="ECO:0000313" key="2">
    <source>
        <dbReference type="Proteomes" id="UP001254848"/>
    </source>
</evidence>
<organism evidence="1 2">
    <name type="scientific">Anaeroselena agilis</name>
    <dbReference type="NCBI Taxonomy" id="3063788"/>
    <lineage>
        <taxon>Bacteria</taxon>
        <taxon>Bacillati</taxon>
        <taxon>Bacillota</taxon>
        <taxon>Negativicutes</taxon>
        <taxon>Acetonemataceae</taxon>
        <taxon>Anaeroselena</taxon>
    </lineage>
</organism>
<keyword evidence="2" id="KW-1185">Reference proteome</keyword>
<dbReference type="EMBL" id="JAUOZS010000001">
    <property type="protein sequence ID" value="MDT8901600.1"/>
    <property type="molecule type" value="Genomic_DNA"/>
</dbReference>
<dbReference type="Proteomes" id="UP001254848">
    <property type="component" value="Unassembled WGS sequence"/>
</dbReference>
<name>A0ABU3NYT1_9FIRM</name>